<evidence type="ECO:0008006" key="4">
    <source>
        <dbReference type="Google" id="ProtNLM"/>
    </source>
</evidence>
<protein>
    <recommendedName>
        <fullName evidence="4">No apical meristem-associated C-terminal domain-containing protein</fullName>
    </recommendedName>
</protein>
<dbReference type="Gramene" id="fgenesh1_pg.C_scaffold_201000002">
    <property type="protein sequence ID" value="fgenesh1_pg.C_scaffold_201000002"/>
    <property type="gene ID" value="fgenesh1_pg.C_scaffold_201000002"/>
</dbReference>
<accession>D7MWT7</accession>
<keyword evidence="3" id="KW-1185">Reference proteome</keyword>
<dbReference type="AlphaFoldDB" id="D7MWT7"/>
<evidence type="ECO:0000313" key="3">
    <source>
        <dbReference type="Proteomes" id="UP000008694"/>
    </source>
</evidence>
<evidence type="ECO:0000313" key="2">
    <source>
        <dbReference type="EMBL" id="EFH38996.1"/>
    </source>
</evidence>
<feature type="compositionally biased region" description="Polar residues" evidence="1">
    <location>
        <begin position="1"/>
        <end position="10"/>
    </location>
</feature>
<reference evidence="3" key="1">
    <citation type="journal article" date="2011" name="Nat. Genet.">
        <title>The Arabidopsis lyrata genome sequence and the basis of rapid genome size change.</title>
        <authorList>
            <person name="Hu T.T."/>
            <person name="Pattyn P."/>
            <person name="Bakker E.G."/>
            <person name="Cao J."/>
            <person name="Cheng J.-F."/>
            <person name="Clark R.M."/>
            <person name="Fahlgren N."/>
            <person name="Fawcett J.A."/>
            <person name="Grimwood J."/>
            <person name="Gundlach H."/>
            <person name="Haberer G."/>
            <person name="Hollister J.D."/>
            <person name="Ossowski S."/>
            <person name="Ottilar R.P."/>
            <person name="Salamov A.A."/>
            <person name="Schneeberger K."/>
            <person name="Spannagl M."/>
            <person name="Wang X."/>
            <person name="Yang L."/>
            <person name="Nasrallah M.E."/>
            <person name="Bergelson J."/>
            <person name="Carrington J.C."/>
            <person name="Gaut B.S."/>
            <person name="Schmutz J."/>
            <person name="Mayer K.F.X."/>
            <person name="Van de Peer Y."/>
            <person name="Grigoriev I.V."/>
            <person name="Nordborg M."/>
            <person name="Weigel D."/>
            <person name="Guo Y.-L."/>
        </authorList>
    </citation>
    <scope>NUCLEOTIDE SEQUENCE [LARGE SCALE GENOMIC DNA]</scope>
    <source>
        <strain evidence="3">cv. MN47</strain>
    </source>
</reference>
<dbReference type="HOGENOM" id="CLU_012390_0_5_1"/>
<organism evidence="3">
    <name type="scientific">Arabidopsis lyrata subsp. lyrata</name>
    <name type="common">Lyre-leaved rock-cress</name>
    <dbReference type="NCBI Taxonomy" id="81972"/>
    <lineage>
        <taxon>Eukaryota</taxon>
        <taxon>Viridiplantae</taxon>
        <taxon>Streptophyta</taxon>
        <taxon>Embryophyta</taxon>
        <taxon>Tracheophyta</taxon>
        <taxon>Spermatophyta</taxon>
        <taxon>Magnoliopsida</taxon>
        <taxon>eudicotyledons</taxon>
        <taxon>Gunneridae</taxon>
        <taxon>Pentapetalae</taxon>
        <taxon>rosids</taxon>
        <taxon>malvids</taxon>
        <taxon>Brassicales</taxon>
        <taxon>Brassicaceae</taxon>
        <taxon>Camelineae</taxon>
        <taxon>Arabidopsis</taxon>
    </lineage>
</organism>
<proteinExistence type="predicted"/>
<gene>
    <name evidence="2" type="ORF">ARALYDRAFT_359412</name>
</gene>
<feature type="compositionally biased region" description="Basic residues" evidence="1">
    <location>
        <begin position="39"/>
        <end position="48"/>
    </location>
</feature>
<dbReference type="EMBL" id="GL348856">
    <property type="protein sequence ID" value="EFH38996.1"/>
    <property type="molecule type" value="Genomic_DNA"/>
</dbReference>
<evidence type="ECO:0000256" key="1">
    <source>
        <dbReference type="SAM" id="MobiDB-lite"/>
    </source>
</evidence>
<name>D7MWT7_ARALL</name>
<sequence>MNPTPKTTSSNKRKADDAPPSAGSNVFEEESRPPGIKAMKAKRNKGKGKVGPAFATDDNIWEKKEKDMAQREKLQKMHMFLLAKYVQEDMGLDSMALKRRLIAVTLEAHSPVCGPLVM</sequence>
<feature type="region of interest" description="Disordered" evidence="1">
    <location>
        <begin position="1"/>
        <end position="54"/>
    </location>
</feature>
<dbReference type="Proteomes" id="UP000008694">
    <property type="component" value="Unassembled WGS sequence"/>
</dbReference>